<evidence type="ECO:0000313" key="3">
    <source>
        <dbReference type="Proteomes" id="UP000215914"/>
    </source>
</evidence>
<organism evidence="2 3">
    <name type="scientific">Helianthus annuus</name>
    <name type="common">Common sunflower</name>
    <dbReference type="NCBI Taxonomy" id="4232"/>
    <lineage>
        <taxon>Eukaryota</taxon>
        <taxon>Viridiplantae</taxon>
        <taxon>Streptophyta</taxon>
        <taxon>Embryophyta</taxon>
        <taxon>Tracheophyta</taxon>
        <taxon>Spermatophyta</taxon>
        <taxon>Magnoliopsida</taxon>
        <taxon>eudicotyledons</taxon>
        <taxon>Gunneridae</taxon>
        <taxon>Pentapetalae</taxon>
        <taxon>asterids</taxon>
        <taxon>campanulids</taxon>
        <taxon>Asterales</taxon>
        <taxon>Asteraceae</taxon>
        <taxon>Asteroideae</taxon>
        <taxon>Heliantheae alliance</taxon>
        <taxon>Heliantheae</taxon>
        <taxon>Helianthus</taxon>
    </lineage>
</organism>
<dbReference type="Gramene" id="mRNA:HanXRQr2_Chr01g0012951">
    <property type="protein sequence ID" value="mRNA:HanXRQr2_Chr01g0012951"/>
    <property type="gene ID" value="HanXRQr2_Chr01g0012951"/>
</dbReference>
<evidence type="ECO:0000313" key="2">
    <source>
        <dbReference type="EMBL" id="OTG36581.1"/>
    </source>
</evidence>
<accession>A0A251VPE3</accession>
<keyword evidence="3" id="KW-1185">Reference proteome</keyword>
<dbReference type="EMBL" id="CM007890">
    <property type="protein sequence ID" value="OTG36581.1"/>
    <property type="molecule type" value="Genomic_DNA"/>
</dbReference>
<gene>
    <name evidence="2" type="ORF">HannXRQ_Chr01g0009171</name>
    <name evidence="1" type="ORF">HanXRQr2_Chr01g0012951</name>
</gene>
<sequence length="100" mass="11500">MLLVQHGNNGRRRTYRHSASDFITLTHRKKWRLLNIGIQRPISTLSLTGKNGDCSTFFNVHLYVSPPPLESLLFLIFRRHPVCIELEQVSLTIHPFGSTC</sequence>
<dbReference type="InParanoid" id="A0A251VPE3"/>
<name>A0A251VPE3_HELAN</name>
<protein>
    <submittedName>
        <fullName evidence="2">Uncharacterized protein</fullName>
    </submittedName>
</protein>
<reference evidence="1" key="3">
    <citation type="submission" date="2020-06" db="EMBL/GenBank/DDBJ databases">
        <title>Helianthus annuus Genome sequencing and assembly Release 2.</title>
        <authorList>
            <person name="Gouzy J."/>
            <person name="Langlade N."/>
            <person name="Munos S."/>
        </authorList>
    </citation>
    <scope>NUCLEOTIDE SEQUENCE</scope>
    <source>
        <tissue evidence="1">Leaves</tissue>
    </source>
</reference>
<dbReference type="AlphaFoldDB" id="A0A251VPE3"/>
<dbReference type="EMBL" id="MNCJ02000316">
    <property type="protein sequence ID" value="KAF5821353.1"/>
    <property type="molecule type" value="Genomic_DNA"/>
</dbReference>
<reference evidence="1 3" key="1">
    <citation type="journal article" date="2017" name="Nature">
        <title>The sunflower genome provides insights into oil metabolism, flowering and Asterid evolution.</title>
        <authorList>
            <person name="Badouin H."/>
            <person name="Gouzy J."/>
            <person name="Grassa C.J."/>
            <person name="Murat F."/>
            <person name="Staton S.E."/>
            <person name="Cottret L."/>
            <person name="Lelandais-Briere C."/>
            <person name="Owens G.L."/>
            <person name="Carrere S."/>
            <person name="Mayjonade B."/>
            <person name="Legrand L."/>
            <person name="Gill N."/>
            <person name="Kane N.C."/>
            <person name="Bowers J.E."/>
            <person name="Hubner S."/>
            <person name="Bellec A."/>
            <person name="Berard A."/>
            <person name="Berges H."/>
            <person name="Blanchet N."/>
            <person name="Boniface M.C."/>
            <person name="Brunel D."/>
            <person name="Catrice O."/>
            <person name="Chaidir N."/>
            <person name="Claudel C."/>
            <person name="Donnadieu C."/>
            <person name="Faraut T."/>
            <person name="Fievet G."/>
            <person name="Helmstetter N."/>
            <person name="King M."/>
            <person name="Knapp S.J."/>
            <person name="Lai Z."/>
            <person name="Le Paslier M.C."/>
            <person name="Lippi Y."/>
            <person name="Lorenzon L."/>
            <person name="Mandel J.R."/>
            <person name="Marage G."/>
            <person name="Marchand G."/>
            <person name="Marquand E."/>
            <person name="Bret-Mestries E."/>
            <person name="Morien E."/>
            <person name="Nambeesan S."/>
            <person name="Nguyen T."/>
            <person name="Pegot-Espagnet P."/>
            <person name="Pouilly N."/>
            <person name="Raftis F."/>
            <person name="Sallet E."/>
            <person name="Schiex T."/>
            <person name="Thomas J."/>
            <person name="Vandecasteele C."/>
            <person name="Vares D."/>
            <person name="Vear F."/>
            <person name="Vautrin S."/>
            <person name="Crespi M."/>
            <person name="Mangin B."/>
            <person name="Burke J.M."/>
            <person name="Salse J."/>
            <person name="Munos S."/>
            <person name="Vincourt P."/>
            <person name="Rieseberg L.H."/>
            <person name="Langlade N.B."/>
        </authorList>
    </citation>
    <scope>NUCLEOTIDE SEQUENCE [LARGE SCALE GENOMIC DNA]</scope>
    <source>
        <strain evidence="3">cv. SF193</strain>
        <tissue evidence="1">Leaves</tissue>
    </source>
</reference>
<reference evidence="2" key="2">
    <citation type="submission" date="2017-02" db="EMBL/GenBank/DDBJ databases">
        <title>Sunflower complete genome.</title>
        <authorList>
            <person name="Langlade N."/>
            <person name="Munos S."/>
        </authorList>
    </citation>
    <scope>NUCLEOTIDE SEQUENCE [LARGE SCALE GENOMIC DNA]</scope>
    <source>
        <tissue evidence="2">Leaves</tissue>
    </source>
</reference>
<dbReference type="Proteomes" id="UP000215914">
    <property type="component" value="Chromosome 1"/>
</dbReference>
<proteinExistence type="predicted"/>
<evidence type="ECO:0000313" key="1">
    <source>
        <dbReference type="EMBL" id="KAF5821353.1"/>
    </source>
</evidence>